<dbReference type="EMBL" id="JARBHB010000009">
    <property type="protein sequence ID" value="KAJ8874801.1"/>
    <property type="molecule type" value="Genomic_DNA"/>
</dbReference>
<dbReference type="Proteomes" id="UP001159363">
    <property type="component" value="Chromosome 8"/>
</dbReference>
<proteinExistence type="predicted"/>
<protein>
    <submittedName>
        <fullName evidence="1">Uncharacterized protein</fullName>
    </submittedName>
</protein>
<keyword evidence="2" id="KW-1185">Reference proteome</keyword>
<evidence type="ECO:0000313" key="1">
    <source>
        <dbReference type="EMBL" id="KAJ8874801.1"/>
    </source>
</evidence>
<accession>A0ABQ9GRY3</accession>
<comment type="caution">
    <text evidence="1">The sequence shown here is derived from an EMBL/GenBank/DDBJ whole genome shotgun (WGS) entry which is preliminary data.</text>
</comment>
<name>A0ABQ9GRY3_9NEOP</name>
<organism evidence="1 2">
    <name type="scientific">Dryococelus australis</name>
    <dbReference type="NCBI Taxonomy" id="614101"/>
    <lineage>
        <taxon>Eukaryota</taxon>
        <taxon>Metazoa</taxon>
        <taxon>Ecdysozoa</taxon>
        <taxon>Arthropoda</taxon>
        <taxon>Hexapoda</taxon>
        <taxon>Insecta</taxon>
        <taxon>Pterygota</taxon>
        <taxon>Neoptera</taxon>
        <taxon>Polyneoptera</taxon>
        <taxon>Phasmatodea</taxon>
        <taxon>Verophasmatodea</taxon>
        <taxon>Anareolatae</taxon>
        <taxon>Phasmatidae</taxon>
        <taxon>Eurycanthinae</taxon>
        <taxon>Dryococelus</taxon>
    </lineage>
</organism>
<gene>
    <name evidence="1" type="ORF">PR048_022690</name>
</gene>
<reference evidence="1 2" key="1">
    <citation type="submission" date="2023-02" db="EMBL/GenBank/DDBJ databases">
        <title>LHISI_Scaffold_Assembly.</title>
        <authorList>
            <person name="Stuart O.P."/>
            <person name="Cleave R."/>
            <person name="Magrath M.J.L."/>
            <person name="Mikheyev A.S."/>
        </authorList>
    </citation>
    <scope>NUCLEOTIDE SEQUENCE [LARGE SCALE GENOMIC DNA]</scope>
    <source>
        <strain evidence="1">Daus_M_001</strain>
        <tissue evidence="1">Leg muscle</tissue>
    </source>
</reference>
<sequence length="123" mass="14684">MKFDVFLRCDFGNKSEILKIKYLPRQNYVLNIVIKFDNSVRIGIQLRVNDLDLLCASLYTDFPAFVMAKVDLVPFSIVKEEKRYHFGLRLLMTEYIILHYIYIKYFSRLTCSHLIAHDHNIYI</sequence>
<evidence type="ECO:0000313" key="2">
    <source>
        <dbReference type="Proteomes" id="UP001159363"/>
    </source>
</evidence>